<dbReference type="InterPro" id="IPR000315">
    <property type="entry name" value="Znf_B-box"/>
</dbReference>
<keyword evidence="1" id="KW-0479">Metal-binding</keyword>
<dbReference type="Proteomes" id="UP001178508">
    <property type="component" value="Chromosome 6"/>
</dbReference>
<name>A0AAV1FAE9_XYRNO</name>
<dbReference type="InterPro" id="IPR003879">
    <property type="entry name" value="Butyrophylin_SPRY"/>
</dbReference>
<dbReference type="SMART" id="SM00449">
    <property type="entry name" value="SPRY"/>
    <property type="match status" value="1"/>
</dbReference>
<dbReference type="Gene3D" id="3.30.40.10">
    <property type="entry name" value="Zinc/RING finger domain, C3HC4 (zinc finger)"/>
    <property type="match status" value="1"/>
</dbReference>
<evidence type="ECO:0000256" key="1">
    <source>
        <dbReference type="ARBA" id="ARBA00022723"/>
    </source>
</evidence>
<dbReference type="Gene3D" id="3.30.160.60">
    <property type="entry name" value="Classic Zinc Finger"/>
    <property type="match status" value="1"/>
</dbReference>
<dbReference type="InterPro" id="IPR001870">
    <property type="entry name" value="B30.2/SPRY"/>
</dbReference>
<keyword evidence="3" id="KW-0862">Zinc</keyword>
<feature type="domain" description="B30.2/SPRY" evidence="8">
    <location>
        <begin position="273"/>
        <end position="463"/>
    </location>
</feature>
<dbReference type="Pfam" id="PF00622">
    <property type="entry name" value="SPRY"/>
    <property type="match status" value="1"/>
</dbReference>
<dbReference type="EMBL" id="OY660869">
    <property type="protein sequence ID" value="CAJ1058008.1"/>
    <property type="molecule type" value="Genomic_DNA"/>
</dbReference>
<evidence type="ECO:0000313" key="10">
    <source>
        <dbReference type="Proteomes" id="UP001178508"/>
    </source>
</evidence>
<dbReference type="SMART" id="SM00589">
    <property type="entry name" value="PRY"/>
    <property type="match status" value="1"/>
</dbReference>
<dbReference type="GO" id="GO:0008270">
    <property type="term" value="F:zinc ion binding"/>
    <property type="evidence" value="ECO:0007669"/>
    <property type="project" value="UniProtKB-KW"/>
</dbReference>
<dbReference type="SMART" id="SM00184">
    <property type="entry name" value="RING"/>
    <property type="match status" value="1"/>
</dbReference>
<evidence type="ECO:0000259" key="8">
    <source>
        <dbReference type="PROSITE" id="PS50188"/>
    </source>
</evidence>
<evidence type="ECO:0000256" key="5">
    <source>
        <dbReference type="SAM" id="Coils"/>
    </source>
</evidence>
<dbReference type="SMART" id="SM00336">
    <property type="entry name" value="BBOX"/>
    <property type="match status" value="1"/>
</dbReference>
<sequence length="467" mass="53614">MASCLEEDLCCSVCHDIFKDPVILSCSHSFCKDCLQSWWTEKQAQECPVCKRRSSKEEPPLNLVLKNLCETFLLQRDQRASSDSEALCSLHSEKLRLFCLDHQQPACLVCRDSKIHSNHTFRPMDEAAPGLRDQLQENLKPLQKKLESLTKIKKNWDETGNHIKAQAANTERQIKQQFKKLHQFLEEEEEARICALREEEEQKSQRMKEQMEALSREIAALSDTVRATEEELRAADVSFLKNYKAAVERVQQRPLLEDPQLPSGALIDVAKHLGNLGFNIWNKMKDMVSYSPVILDPNTAGLNLILPEDLTSVREGEEEQQLPDNPERMRCHTYSVLGSEGFNSGTHSWDVEVGENKFWSVGVFKESADRKRNIYSGVWRIECCINKYSAKTPSGSYVGLSVRGRPQRIKVHLDWDRGKLSFSDPDTNTHIHTFTHTFTDKLFPYIYTLNLYPLKILPMKVSVSVKQ</sequence>
<dbReference type="InterPro" id="IPR027370">
    <property type="entry name" value="Znf-RING_euk"/>
</dbReference>
<dbReference type="InterPro" id="IPR013083">
    <property type="entry name" value="Znf_RING/FYVE/PHD"/>
</dbReference>
<dbReference type="Pfam" id="PF13765">
    <property type="entry name" value="PRY"/>
    <property type="match status" value="1"/>
</dbReference>
<dbReference type="SUPFAM" id="SSF57850">
    <property type="entry name" value="RING/U-box"/>
    <property type="match status" value="1"/>
</dbReference>
<dbReference type="SUPFAM" id="SSF57845">
    <property type="entry name" value="B-box zinc-binding domain"/>
    <property type="match status" value="1"/>
</dbReference>
<dbReference type="PROSITE" id="PS50089">
    <property type="entry name" value="ZF_RING_2"/>
    <property type="match status" value="1"/>
</dbReference>
<dbReference type="Pfam" id="PF00643">
    <property type="entry name" value="zf-B_box"/>
    <property type="match status" value="1"/>
</dbReference>
<feature type="domain" description="RING-type" evidence="6">
    <location>
        <begin position="11"/>
        <end position="51"/>
    </location>
</feature>
<dbReference type="Gene3D" id="1.10.3160.10">
    <property type="entry name" value="Bbcrasp-1"/>
    <property type="match status" value="1"/>
</dbReference>
<evidence type="ECO:0000313" key="9">
    <source>
        <dbReference type="EMBL" id="CAJ1058008.1"/>
    </source>
</evidence>
<keyword evidence="2 4" id="KW-0863">Zinc-finger</keyword>
<proteinExistence type="predicted"/>
<dbReference type="InterPro" id="IPR043136">
    <property type="entry name" value="B30.2/SPRY_sf"/>
</dbReference>
<dbReference type="InterPro" id="IPR001841">
    <property type="entry name" value="Znf_RING"/>
</dbReference>
<dbReference type="AlphaFoldDB" id="A0AAV1FAE9"/>
<feature type="coiled-coil region" evidence="5">
    <location>
        <begin position="132"/>
        <end position="231"/>
    </location>
</feature>
<dbReference type="InterPro" id="IPR017907">
    <property type="entry name" value="Znf_RING_CS"/>
</dbReference>
<feature type="domain" description="B box-type" evidence="7">
    <location>
        <begin position="83"/>
        <end position="124"/>
    </location>
</feature>
<gene>
    <name evidence="9" type="ORF">XNOV1_A022831</name>
</gene>
<evidence type="ECO:0000256" key="4">
    <source>
        <dbReference type="PROSITE-ProRule" id="PRU00024"/>
    </source>
</evidence>
<dbReference type="PANTHER" id="PTHR24103">
    <property type="entry name" value="E3 UBIQUITIN-PROTEIN LIGASE TRIM"/>
    <property type="match status" value="1"/>
</dbReference>
<dbReference type="CDD" id="cd12893">
    <property type="entry name" value="SPRY_PRY_TRIM35"/>
    <property type="match status" value="1"/>
</dbReference>
<reference evidence="9" key="1">
    <citation type="submission" date="2023-08" db="EMBL/GenBank/DDBJ databases">
        <authorList>
            <person name="Alioto T."/>
            <person name="Alioto T."/>
            <person name="Gomez Garrido J."/>
        </authorList>
    </citation>
    <scope>NUCLEOTIDE SEQUENCE</scope>
</reference>
<organism evidence="9 10">
    <name type="scientific">Xyrichtys novacula</name>
    <name type="common">Pearly razorfish</name>
    <name type="synonym">Hemipteronotus novacula</name>
    <dbReference type="NCBI Taxonomy" id="13765"/>
    <lineage>
        <taxon>Eukaryota</taxon>
        <taxon>Metazoa</taxon>
        <taxon>Chordata</taxon>
        <taxon>Craniata</taxon>
        <taxon>Vertebrata</taxon>
        <taxon>Euteleostomi</taxon>
        <taxon>Actinopterygii</taxon>
        <taxon>Neopterygii</taxon>
        <taxon>Teleostei</taxon>
        <taxon>Neoteleostei</taxon>
        <taxon>Acanthomorphata</taxon>
        <taxon>Eupercaria</taxon>
        <taxon>Labriformes</taxon>
        <taxon>Labridae</taxon>
        <taxon>Xyrichtys</taxon>
    </lineage>
</organism>
<dbReference type="Gene3D" id="2.60.120.920">
    <property type="match status" value="1"/>
</dbReference>
<keyword evidence="5" id="KW-0175">Coiled coil</keyword>
<keyword evidence="10" id="KW-1185">Reference proteome</keyword>
<dbReference type="SUPFAM" id="SSF49899">
    <property type="entry name" value="Concanavalin A-like lectins/glucanases"/>
    <property type="match status" value="1"/>
</dbReference>
<dbReference type="PROSITE" id="PS00518">
    <property type="entry name" value="ZF_RING_1"/>
    <property type="match status" value="1"/>
</dbReference>
<dbReference type="InterPro" id="IPR003877">
    <property type="entry name" value="SPRY_dom"/>
</dbReference>
<accession>A0AAV1FAE9</accession>
<evidence type="ECO:0000256" key="2">
    <source>
        <dbReference type="ARBA" id="ARBA00022771"/>
    </source>
</evidence>
<protein>
    <submittedName>
        <fullName evidence="9">E3 ubiquitin-protein ligase TRIM39-like</fullName>
    </submittedName>
</protein>
<evidence type="ECO:0000259" key="6">
    <source>
        <dbReference type="PROSITE" id="PS50089"/>
    </source>
</evidence>
<dbReference type="CDD" id="cd22249">
    <property type="entry name" value="UDM1_RNF168_RNF169-like"/>
    <property type="match status" value="1"/>
</dbReference>
<dbReference type="PROSITE" id="PS50188">
    <property type="entry name" value="B302_SPRY"/>
    <property type="match status" value="1"/>
</dbReference>
<dbReference type="PROSITE" id="PS50119">
    <property type="entry name" value="ZF_BBOX"/>
    <property type="match status" value="1"/>
</dbReference>
<dbReference type="InterPro" id="IPR013320">
    <property type="entry name" value="ConA-like_dom_sf"/>
</dbReference>
<dbReference type="Pfam" id="PF13445">
    <property type="entry name" value="zf-RING_UBOX"/>
    <property type="match status" value="1"/>
</dbReference>
<dbReference type="PRINTS" id="PR01407">
    <property type="entry name" value="BUTYPHLNCDUF"/>
</dbReference>
<evidence type="ECO:0000256" key="3">
    <source>
        <dbReference type="ARBA" id="ARBA00022833"/>
    </source>
</evidence>
<dbReference type="InterPro" id="IPR050143">
    <property type="entry name" value="TRIM/RBCC"/>
</dbReference>
<evidence type="ECO:0000259" key="7">
    <source>
        <dbReference type="PROSITE" id="PS50119"/>
    </source>
</evidence>
<dbReference type="InterPro" id="IPR006574">
    <property type="entry name" value="PRY"/>
</dbReference>